<evidence type="ECO:0000256" key="2">
    <source>
        <dbReference type="ARBA" id="ARBA00022448"/>
    </source>
</evidence>
<feature type="transmembrane region" description="Helical" evidence="7">
    <location>
        <begin position="331"/>
        <end position="349"/>
    </location>
</feature>
<dbReference type="NCBIfam" id="TIGR00711">
    <property type="entry name" value="efflux_EmrB"/>
    <property type="match status" value="1"/>
</dbReference>
<evidence type="ECO:0000256" key="4">
    <source>
        <dbReference type="ARBA" id="ARBA00022692"/>
    </source>
</evidence>
<protein>
    <submittedName>
        <fullName evidence="9">EmrB/QacA subfamily drug resistance transporter</fullName>
    </submittedName>
</protein>
<feature type="transmembrane region" description="Helical" evidence="7">
    <location>
        <begin position="265"/>
        <end position="286"/>
    </location>
</feature>
<evidence type="ECO:0000256" key="6">
    <source>
        <dbReference type="ARBA" id="ARBA00023136"/>
    </source>
</evidence>
<evidence type="ECO:0000256" key="1">
    <source>
        <dbReference type="ARBA" id="ARBA00004651"/>
    </source>
</evidence>
<dbReference type="Gene3D" id="1.20.1720.10">
    <property type="entry name" value="Multidrug resistance protein D"/>
    <property type="match status" value="1"/>
</dbReference>
<proteinExistence type="predicted"/>
<dbReference type="PANTHER" id="PTHR42718:SF46">
    <property type="entry name" value="BLR6921 PROTEIN"/>
    <property type="match status" value="1"/>
</dbReference>
<comment type="caution">
    <text evidence="9">The sequence shown here is derived from an EMBL/GenBank/DDBJ whole genome shotgun (WGS) entry which is preliminary data.</text>
</comment>
<feature type="transmembrane region" description="Helical" evidence="7">
    <location>
        <begin position="77"/>
        <end position="97"/>
    </location>
</feature>
<keyword evidence="4 7" id="KW-0812">Transmembrane</keyword>
<comment type="subcellular location">
    <subcellularLocation>
        <location evidence="1">Cell membrane</location>
        <topology evidence="1">Multi-pass membrane protein</topology>
    </subcellularLocation>
</comment>
<evidence type="ECO:0000313" key="10">
    <source>
        <dbReference type="Proteomes" id="UP001241747"/>
    </source>
</evidence>
<feature type="transmembrane region" description="Helical" evidence="7">
    <location>
        <begin position="434"/>
        <end position="453"/>
    </location>
</feature>
<reference evidence="9 10" key="1">
    <citation type="submission" date="2023-07" db="EMBL/GenBank/DDBJ databases">
        <title>Genomic Encyclopedia of Type Strains, Phase IV (KMG-IV): sequencing the most valuable type-strain genomes for metagenomic binning, comparative biology and taxonomic classification.</title>
        <authorList>
            <person name="Goeker M."/>
        </authorList>
    </citation>
    <scope>NUCLEOTIDE SEQUENCE [LARGE SCALE GENOMIC DNA]</scope>
    <source>
        <strain evidence="9 10">DSM 3770</strain>
    </source>
</reference>
<dbReference type="PROSITE" id="PS51257">
    <property type="entry name" value="PROKAR_LIPOPROTEIN"/>
    <property type="match status" value="1"/>
</dbReference>
<organism evidence="9 10">
    <name type="scientific">Xanthobacter agilis</name>
    <dbReference type="NCBI Taxonomy" id="47492"/>
    <lineage>
        <taxon>Bacteria</taxon>
        <taxon>Pseudomonadati</taxon>
        <taxon>Pseudomonadota</taxon>
        <taxon>Alphaproteobacteria</taxon>
        <taxon>Hyphomicrobiales</taxon>
        <taxon>Xanthobacteraceae</taxon>
        <taxon>Xanthobacter</taxon>
    </lineage>
</organism>
<sequence length="478" mass="50804">MPRLALPPQVLIPLIVACALFMEQVDATVIATSLPAIAADLHEDPVALKLALTSYLLSLAVFIPASGWAADRYGARTVFRSAIVIFTLGSVLCALATSLADFVLYRVIQGLGGAMMVPVGRLVILRAVPKSELVSALAWLTIPALLGPVIGPPLGGFITTYFDWRLVFLINVPIGILGVFLATRFIENVRAEDVPPLDLKGLVLSGIGLAGLVFGFAVLGQHLVPLWVVVIVTGIGALSLAAYVRHARHTPHAVLDLRLMRYPTFRACVVGGSLFRVGIGALPFLLPLLLQLVYGLSPLASGLITFSASAGAIVMKVTAARILRTVGYKRVLTVNAVVSAGFIAAYALFTAQTPYWLIVSLLLLGGFLRSLQFTALNALSYAEVQDREMSSATSFASVAQQVSLSTGVALAGLVLEMMRGSRHELHVTQADFTAAFLVVAVVSALSVFHFILLPKTAGRELIAKPADITDPRGEVEQH</sequence>
<feature type="transmembrane region" description="Helical" evidence="7">
    <location>
        <begin position="136"/>
        <end position="158"/>
    </location>
</feature>
<feature type="transmembrane region" description="Helical" evidence="7">
    <location>
        <begin position="48"/>
        <end position="70"/>
    </location>
</feature>
<feature type="transmembrane region" description="Helical" evidence="7">
    <location>
        <begin position="197"/>
        <end position="218"/>
    </location>
</feature>
<feature type="transmembrane region" description="Helical" evidence="7">
    <location>
        <begin position="292"/>
        <end position="319"/>
    </location>
</feature>
<dbReference type="SUPFAM" id="SSF103473">
    <property type="entry name" value="MFS general substrate transporter"/>
    <property type="match status" value="1"/>
</dbReference>
<accession>A0ABU0LEV3</accession>
<evidence type="ECO:0000256" key="5">
    <source>
        <dbReference type="ARBA" id="ARBA00022989"/>
    </source>
</evidence>
<keyword evidence="3" id="KW-1003">Cell membrane</keyword>
<dbReference type="InterPro" id="IPR004638">
    <property type="entry name" value="EmrB-like"/>
</dbReference>
<feature type="domain" description="Major facilitator superfamily (MFS) profile" evidence="8">
    <location>
        <begin position="12"/>
        <end position="458"/>
    </location>
</feature>
<dbReference type="PANTHER" id="PTHR42718">
    <property type="entry name" value="MAJOR FACILITATOR SUPERFAMILY MULTIDRUG TRANSPORTER MFSC"/>
    <property type="match status" value="1"/>
</dbReference>
<dbReference type="Pfam" id="PF07690">
    <property type="entry name" value="MFS_1"/>
    <property type="match status" value="1"/>
</dbReference>
<feature type="transmembrane region" description="Helical" evidence="7">
    <location>
        <begin position="391"/>
        <end position="414"/>
    </location>
</feature>
<feature type="transmembrane region" description="Helical" evidence="7">
    <location>
        <begin position="103"/>
        <end position="124"/>
    </location>
</feature>
<feature type="transmembrane region" description="Helical" evidence="7">
    <location>
        <begin position="355"/>
        <end position="379"/>
    </location>
</feature>
<dbReference type="Gene3D" id="1.20.1250.20">
    <property type="entry name" value="MFS general substrate transporter like domains"/>
    <property type="match status" value="1"/>
</dbReference>
<gene>
    <name evidence="9" type="ORF">QOZ94_002403</name>
</gene>
<dbReference type="EMBL" id="JAUSVY010000004">
    <property type="protein sequence ID" value="MDQ0505607.1"/>
    <property type="molecule type" value="Genomic_DNA"/>
</dbReference>
<dbReference type="PROSITE" id="PS50850">
    <property type="entry name" value="MFS"/>
    <property type="match status" value="1"/>
</dbReference>
<evidence type="ECO:0000256" key="7">
    <source>
        <dbReference type="SAM" id="Phobius"/>
    </source>
</evidence>
<evidence type="ECO:0000259" key="8">
    <source>
        <dbReference type="PROSITE" id="PS50850"/>
    </source>
</evidence>
<keyword evidence="10" id="KW-1185">Reference proteome</keyword>
<dbReference type="InterPro" id="IPR011701">
    <property type="entry name" value="MFS"/>
</dbReference>
<evidence type="ECO:0000256" key="3">
    <source>
        <dbReference type="ARBA" id="ARBA00022475"/>
    </source>
</evidence>
<dbReference type="InterPro" id="IPR020846">
    <property type="entry name" value="MFS_dom"/>
</dbReference>
<dbReference type="RefSeq" id="WP_307500250.1">
    <property type="nucleotide sequence ID" value="NZ_JABWGX010000002.1"/>
</dbReference>
<feature type="transmembrane region" description="Helical" evidence="7">
    <location>
        <begin position="164"/>
        <end position="185"/>
    </location>
</feature>
<dbReference type="InterPro" id="IPR036259">
    <property type="entry name" value="MFS_trans_sf"/>
</dbReference>
<feature type="transmembrane region" description="Helical" evidence="7">
    <location>
        <begin position="224"/>
        <end position="244"/>
    </location>
</feature>
<name>A0ABU0LEV3_XANAG</name>
<dbReference type="Proteomes" id="UP001241747">
    <property type="component" value="Unassembled WGS sequence"/>
</dbReference>
<keyword evidence="2" id="KW-0813">Transport</keyword>
<dbReference type="PRINTS" id="PR01036">
    <property type="entry name" value="TCRTETB"/>
</dbReference>
<keyword evidence="6 7" id="KW-0472">Membrane</keyword>
<keyword evidence="5 7" id="KW-1133">Transmembrane helix</keyword>
<evidence type="ECO:0000313" key="9">
    <source>
        <dbReference type="EMBL" id="MDQ0505607.1"/>
    </source>
</evidence>